<dbReference type="eggNOG" id="ENOG502SSV2">
    <property type="taxonomic scope" value="Eukaryota"/>
</dbReference>
<feature type="domain" description="DUF7730" evidence="1">
    <location>
        <begin position="81"/>
        <end position="256"/>
    </location>
</feature>
<accession>M3D5V9</accession>
<dbReference type="RefSeq" id="XP_016761385.1">
    <property type="nucleotide sequence ID" value="XM_016907627.1"/>
</dbReference>
<keyword evidence="3" id="KW-1185">Reference proteome</keyword>
<sequence length="346" mass="39780">MMDLGSWSDFALRTLVAISPSPQWAHRQVEPYLGLPFGPYLRAVPPTRPRRLTEPLRPAEDSYWHKLQVFSYLEAEQRTDDQQDSSFLARLPYDVRIIIYEMVLGGKVFHCSAQNQKSPINHYVCNRPDRIDAEGARHKCSNDVYRQPSPAGDDGARSHTGLLALLLTCRKIYSEAIGTLYSSNTFVFSQNFAAFSFLKCMIPRGRLSCIRSFRLHLRIPRHPDLNSRTHQDWVQLWHFFGSEMTGLQVLHLELQMLQPTEAQIEAMDDHEAGSWIEPMVTMALDAHHERGCRVEIETRGVRHIPAQIYLQAQQENPGLDHAEILCRSCATLHEHIRFSLGRRPED</sequence>
<name>M3D5V9_SPHMS</name>
<organism evidence="2 3">
    <name type="scientific">Sphaerulina musiva (strain SO2202)</name>
    <name type="common">Poplar stem canker fungus</name>
    <name type="synonym">Septoria musiva</name>
    <dbReference type="NCBI Taxonomy" id="692275"/>
    <lineage>
        <taxon>Eukaryota</taxon>
        <taxon>Fungi</taxon>
        <taxon>Dikarya</taxon>
        <taxon>Ascomycota</taxon>
        <taxon>Pezizomycotina</taxon>
        <taxon>Dothideomycetes</taxon>
        <taxon>Dothideomycetidae</taxon>
        <taxon>Mycosphaerellales</taxon>
        <taxon>Mycosphaerellaceae</taxon>
        <taxon>Sphaerulina</taxon>
    </lineage>
</organism>
<dbReference type="AlphaFoldDB" id="M3D5V9"/>
<evidence type="ECO:0000313" key="3">
    <source>
        <dbReference type="Proteomes" id="UP000016931"/>
    </source>
</evidence>
<dbReference type="Proteomes" id="UP000016931">
    <property type="component" value="Unassembled WGS sequence"/>
</dbReference>
<dbReference type="OMA" id="RTWVNIN"/>
<reference evidence="2 3" key="1">
    <citation type="journal article" date="2012" name="PLoS Pathog.">
        <title>Diverse lifestyles and strategies of plant pathogenesis encoded in the genomes of eighteen Dothideomycetes fungi.</title>
        <authorList>
            <person name="Ohm R.A."/>
            <person name="Feau N."/>
            <person name="Henrissat B."/>
            <person name="Schoch C.L."/>
            <person name="Horwitz B.A."/>
            <person name="Barry K.W."/>
            <person name="Condon B.J."/>
            <person name="Copeland A.C."/>
            <person name="Dhillon B."/>
            <person name="Glaser F."/>
            <person name="Hesse C.N."/>
            <person name="Kosti I."/>
            <person name="LaButti K."/>
            <person name="Lindquist E.A."/>
            <person name="Lucas S."/>
            <person name="Salamov A.A."/>
            <person name="Bradshaw R.E."/>
            <person name="Ciuffetti L."/>
            <person name="Hamelin R.C."/>
            <person name="Kema G.H.J."/>
            <person name="Lawrence C."/>
            <person name="Scott J.A."/>
            <person name="Spatafora J.W."/>
            <person name="Turgeon B.G."/>
            <person name="de Wit P.J.G.M."/>
            <person name="Zhong S."/>
            <person name="Goodwin S.B."/>
            <person name="Grigoriev I.V."/>
        </authorList>
    </citation>
    <scope>NUCLEOTIDE SEQUENCE [LARGE SCALE GENOMIC DNA]</scope>
    <source>
        <strain evidence="2 3">SO2202</strain>
    </source>
</reference>
<dbReference type="Pfam" id="PF24864">
    <property type="entry name" value="DUF7730"/>
    <property type="match status" value="1"/>
</dbReference>
<proteinExistence type="predicted"/>
<dbReference type="GeneID" id="27904764"/>
<dbReference type="EMBL" id="KB456263">
    <property type="protein sequence ID" value="EMF13264.1"/>
    <property type="molecule type" value="Genomic_DNA"/>
</dbReference>
<dbReference type="PANTHER" id="PTHR38790:SF9">
    <property type="entry name" value="F-BOX DOMAIN-CONTAINING PROTEIN"/>
    <property type="match status" value="1"/>
</dbReference>
<dbReference type="InterPro" id="IPR056632">
    <property type="entry name" value="DUF7730"/>
</dbReference>
<dbReference type="HOGENOM" id="CLU_804069_0_0_1"/>
<dbReference type="STRING" id="692275.M3D5V9"/>
<dbReference type="PANTHER" id="PTHR38790">
    <property type="entry name" value="2EXR DOMAIN-CONTAINING PROTEIN-RELATED"/>
    <property type="match status" value="1"/>
</dbReference>
<evidence type="ECO:0000259" key="1">
    <source>
        <dbReference type="Pfam" id="PF24864"/>
    </source>
</evidence>
<evidence type="ECO:0000313" key="2">
    <source>
        <dbReference type="EMBL" id="EMF13264.1"/>
    </source>
</evidence>
<protein>
    <recommendedName>
        <fullName evidence="1">DUF7730 domain-containing protein</fullName>
    </recommendedName>
</protein>
<gene>
    <name evidence="2" type="ORF">SEPMUDRAFT_155625</name>
</gene>
<dbReference type="OrthoDB" id="10256725at2759"/>